<dbReference type="InterPro" id="IPR025483">
    <property type="entry name" value="Lipase_euk"/>
</dbReference>
<dbReference type="Proteomes" id="UP000001554">
    <property type="component" value="Chromosome 19"/>
</dbReference>
<feature type="active site" description="Nucleophile" evidence="7">
    <location>
        <position position="197"/>
    </location>
</feature>
<accession>A0A9J7KKB8</accession>
<dbReference type="KEGG" id="bfo:118406888"/>
<reference evidence="10" key="2">
    <citation type="submission" date="2025-08" db="UniProtKB">
        <authorList>
            <consortium name="RefSeq"/>
        </authorList>
    </citation>
    <scope>IDENTIFICATION</scope>
    <source>
        <strain evidence="10">S238N-H82</strain>
        <tissue evidence="10">Testes</tissue>
    </source>
</reference>
<dbReference type="GO" id="GO:0016298">
    <property type="term" value="F:lipase activity"/>
    <property type="evidence" value="ECO:0000318"/>
    <property type="project" value="GO_Central"/>
</dbReference>
<dbReference type="InterPro" id="IPR029058">
    <property type="entry name" value="AB_hydrolase_fold"/>
</dbReference>
<protein>
    <submittedName>
        <fullName evidence="10">Gastric triacylglycerol lipase-like</fullName>
    </submittedName>
</protein>
<dbReference type="OrthoDB" id="9974421at2759"/>
<reference evidence="9" key="1">
    <citation type="journal article" date="2020" name="Nat. Ecol. Evol.">
        <title>Deeply conserved synteny resolves early events in vertebrate evolution.</title>
        <authorList>
            <person name="Simakov O."/>
            <person name="Marletaz F."/>
            <person name="Yue J.X."/>
            <person name="O'Connell B."/>
            <person name="Jenkins J."/>
            <person name="Brandt A."/>
            <person name="Calef R."/>
            <person name="Tung C.H."/>
            <person name="Huang T.K."/>
            <person name="Schmutz J."/>
            <person name="Satoh N."/>
            <person name="Yu J.K."/>
            <person name="Putnam N.H."/>
            <person name="Green R.E."/>
            <person name="Rokhsar D.S."/>
        </authorList>
    </citation>
    <scope>NUCLEOTIDE SEQUENCE [LARGE SCALE GENOMIC DNA]</scope>
    <source>
        <strain evidence="9">S238N-H82</strain>
    </source>
</reference>
<dbReference type="PIRSF" id="PIRSF000862">
    <property type="entry name" value="Steryl_ester_lip"/>
    <property type="match status" value="1"/>
</dbReference>
<proteinExistence type="inferred from homology"/>
<evidence type="ECO:0000256" key="2">
    <source>
        <dbReference type="ARBA" id="ARBA00022729"/>
    </source>
</evidence>
<dbReference type="Gene3D" id="3.40.50.1820">
    <property type="entry name" value="alpha/beta hydrolase"/>
    <property type="match status" value="1"/>
</dbReference>
<evidence type="ECO:0000256" key="4">
    <source>
        <dbReference type="ARBA" id="ARBA00022963"/>
    </source>
</evidence>
<keyword evidence="5" id="KW-0443">Lipid metabolism</keyword>
<organism evidence="9 10">
    <name type="scientific">Branchiostoma floridae</name>
    <name type="common">Florida lancelet</name>
    <name type="synonym">Amphioxus</name>
    <dbReference type="NCBI Taxonomy" id="7739"/>
    <lineage>
        <taxon>Eukaryota</taxon>
        <taxon>Metazoa</taxon>
        <taxon>Chordata</taxon>
        <taxon>Cephalochordata</taxon>
        <taxon>Leptocardii</taxon>
        <taxon>Amphioxiformes</taxon>
        <taxon>Branchiostomatidae</taxon>
        <taxon>Branchiostoma</taxon>
    </lineage>
</organism>
<dbReference type="FunFam" id="3.40.50.1820:FF:000021">
    <property type="entry name" value="Lipase"/>
    <property type="match status" value="1"/>
</dbReference>
<feature type="active site" description="Charge relay system" evidence="7">
    <location>
        <position position="369"/>
    </location>
</feature>
<dbReference type="Pfam" id="PF04083">
    <property type="entry name" value="Abhydro_lipase"/>
    <property type="match status" value="1"/>
</dbReference>
<dbReference type="PANTHER" id="PTHR11005">
    <property type="entry name" value="LYSOSOMAL ACID LIPASE-RELATED"/>
    <property type="match status" value="1"/>
</dbReference>
<dbReference type="GeneID" id="118406888"/>
<dbReference type="SUPFAM" id="SSF53474">
    <property type="entry name" value="alpha/beta-Hydrolases"/>
    <property type="match status" value="1"/>
</dbReference>
<evidence type="ECO:0000313" key="9">
    <source>
        <dbReference type="Proteomes" id="UP000001554"/>
    </source>
</evidence>
<evidence type="ECO:0000256" key="6">
    <source>
        <dbReference type="ARBA" id="ARBA00023180"/>
    </source>
</evidence>
<keyword evidence="3" id="KW-0378">Hydrolase</keyword>
<dbReference type="OMA" id="GYPYEKY"/>
<gene>
    <name evidence="10" type="primary">LOC118406888</name>
</gene>
<evidence type="ECO:0000256" key="1">
    <source>
        <dbReference type="ARBA" id="ARBA00010701"/>
    </source>
</evidence>
<dbReference type="GO" id="GO:0006629">
    <property type="term" value="P:lipid metabolic process"/>
    <property type="evidence" value="ECO:0000318"/>
    <property type="project" value="GO_Central"/>
</dbReference>
<evidence type="ECO:0000256" key="7">
    <source>
        <dbReference type="PIRSR" id="PIRSR000862-1"/>
    </source>
</evidence>
<keyword evidence="2" id="KW-0732">Signal</keyword>
<dbReference type="GO" id="GO:0016042">
    <property type="term" value="P:lipid catabolic process"/>
    <property type="evidence" value="ECO:0007669"/>
    <property type="project" value="UniProtKB-KW"/>
</dbReference>
<sequence>MFQDAASSRDWSQGDKMARIADDVLHVLVIFSVILTASCFSPPIKRLWSLGEDPEVHMNATQLITSKGYPCEDYTVKTDDGFLLGVQRIPYGRNATSHKDQRPAIFLQHGLLSASTDWILNLANESLAFILADAGFDVWLGNMRGNTYSRKHVKYTPDDDEFWDFSWDEMAKYDLPAMVTFALNKTGQSSLYYVGHSQGTAIAFAHLSQDQEFAKKVKTFFALAPVVTLGHITSPIKYLAQFDDIISAMFRIFGVDEFLPNSWWLDWLASFLCDKSTEKYCENMLFLLVGFDPVQLNETRLPVYFSHTPAGTSTKNMVHFAQMVNSNKFQAYDYGNPDDNKQQYNQPTAPVYPIENMTTPVALFWGGNDWLADPTDVQAAIPHLKNVVYNSEIKNFDHMDFIWGKDATKLYDQIIKIIRKTELVSFYHSVFEPGPVVIQH</sequence>
<evidence type="ECO:0000313" key="10">
    <source>
        <dbReference type="RefSeq" id="XP_035663172.1"/>
    </source>
</evidence>
<evidence type="ECO:0000256" key="3">
    <source>
        <dbReference type="ARBA" id="ARBA00022801"/>
    </source>
</evidence>
<feature type="domain" description="Partial AB-hydrolase lipase" evidence="8">
    <location>
        <begin position="61"/>
        <end position="122"/>
    </location>
</feature>
<evidence type="ECO:0000256" key="5">
    <source>
        <dbReference type="ARBA" id="ARBA00023098"/>
    </source>
</evidence>
<feature type="active site" description="Charge relay system" evidence="7">
    <location>
        <position position="398"/>
    </location>
</feature>
<evidence type="ECO:0000259" key="8">
    <source>
        <dbReference type="Pfam" id="PF04083"/>
    </source>
</evidence>
<keyword evidence="4" id="KW-0442">Lipid degradation</keyword>
<dbReference type="InterPro" id="IPR006693">
    <property type="entry name" value="AB_hydrolase_lipase"/>
</dbReference>
<keyword evidence="6" id="KW-0325">Glycoprotein</keyword>
<name>A0A9J7KKB8_BRAFL</name>
<dbReference type="AlphaFoldDB" id="A0A9J7KKB8"/>
<comment type="similarity">
    <text evidence="1">Belongs to the AB hydrolase superfamily. Lipase family.</text>
</comment>
<dbReference type="RefSeq" id="XP_035663172.1">
    <property type="nucleotide sequence ID" value="XM_035807279.1"/>
</dbReference>
<keyword evidence="9" id="KW-1185">Reference proteome</keyword>